<organism evidence="9 10">
    <name type="scientific">Penicillium expansum</name>
    <name type="common">Blue mold rot fungus</name>
    <dbReference type="NCBI Taxonomy" id="27334"/>
    <lineage>
        <taxon>Eukaryota</taxon>
        <taxon>Fungi</taxon>
        <taxon>Dikarya</taxon>
        <taxon>Ascomycota</taxon>
        <taxon>Pezizomycotina</taxon>
        <taxon>Eurotiomycetes</taxon>
        <taxon>Eurotiomycetidae</taxon>
        <taxon>Eurotiales</taxon>
        <taxon>Aspergillaceae</taxon>
        <taxon>Penicillium</taxon>
    </lineage>
</organism>
<dbReference type="Gene3D" id="1.20.1250.20">
    <property type="entry name" value="MFS general substrate transporter like domains"/>
    <property type="match status" value="2"/>
</dbReference>
<dbReference type="RefSeq" id="XP_016595725.1">
    <property type="nucleotide sequence ID" value="XM_016743003.1"/>
</dbReference>
<evidence type="ECO:0000256" key="7">
    <source>
        <dbReference type="SAM" id="Phobius"/>
    </source>
</evidence>
<dbReference type="AlphaFoldDB" id="A0A0A2JE71"/>
<dbReference type="InterPro" id="IPR011701">
    <property type="entry name" value="MFS"/>
</dbReference>
<evidence type="ECO:0000256" key="3">
    <source>
        <dbReference type="ARBA" id="ARBA00022692"/>
    </source>
</evidence>
<dbReference type="PROSITE" id="PS50850">
    <property type="entry name" value="MFS"/>
    <property type="match status" value="1"/>
</dbReference>
<dbReference type="STRING" id="27334.A0A0A2JE71"/>
<evidence type="ECO:0000256" key="1">
    <source>
        <dbReference type="ARBA" id="ARBA00004141"/>
    </source>
</evidence>
<dbReference type="PANTHER" id="PTHR43791:SF51">
    <property type="entry name" value="MAJOR FACILITATOR SUPERFAMILY (MFS) PROFILE DOMAIN-CONTAINING PROTEIN"/>
    <property type="match status" value="1"/>
</dbReference>
<feature type="transmembrane region" description="Helical" evidence="7">
    <location>
        <begin position="310"/>
        <end position="330"/>
    </location>
</feature>
<keyword evidence="5 7" id="KW-1133">Transmembrane helix</keyword>
<dbReference type="SUPFAM" id="SSF103473">
    <property type="entry name" value="MFS general substrate transporter"/>
    <property type="match status" value="1"/>
</dbReference>
<keyword evidence="6 7" id="KW-0472">Membrane</keyword>
<feature type="transmembrane region" description="Helical" evidence="7">
    <location>
        <begin position="350"/>
        <end position="368"/>
    </location>
</feature>
<dbReference type="CDD" id="cd05233">
    <property type="entry name" value="SDR_c"/>
    <property type="match status" value="1"/>
</dbReference>
<feature type="transmembrane region" description="Helical" evidence="7">
    <location>
        <begin position="402"/>
        <end position="419"/>
    </location>
</feature>
<sequence>MSSEIAEKGQIGIISTDETPIPAKGNVHYVNRNGDDTPKSFGEEYIPGYDATLMRARATLSSAEEKKLLRRIDWHLIPLLAIMYMLKSVDFTNVSYARTMDKGTPYNILTELKMTSDQYNLVTTMYYVPYIIAEAPSNLLLKGVRPSIWQARIMVSWGIVLCCHAAVTNRQGLYVVRFFLGLFEAGLWPGMLLQLCYWYRPDEVAPRIVLVTLLGNFSTVISGVLAFAFNGVVAGGLSGWKWLILTEGIFTVLLGIFTYFFLPDFPSTASWLSEKEKAFTQARLPSNSPRAAESNFNLRELITTLKNKRIWLFLSCWAFFTIGTTGLNFYQPTVISNLGFTSMGEAQLLNIPSAVFAVILTLVFGIFADTGRIPQPAIPLGFMIVILACYGVLYAFPNNGGVYAATIIAGGFSTAWYTMMWPWRVQTTEGATGSAFAIAFANSYGQIGGAVGSQLFNSRFAPRYAISFGIAMGFIGMAIIMNLITWAYTWRVDVDTRKIKRIRIAAAKENQAVLDDVDIHAGEKKERLAIMPGGLGGLGSSIGQKLRQQGARLAILYAPFEAARRDELLESSYGASGNLDDIHTYECDITSPDSVQAAFNSLEKQIIDPASSSPTERAFPSILINTAGYVSLSDMEITPPEETLKHLTVNLYGPMLCSQAFARLYFAATKAAESSPSPPPPGRIVSISSQAAHAALHRHGAYCASKAGLLGLTRSMASEWGGRGITANTVSPTVAWTELGRKAWGEPNVRDAFLANIPTGKFALPEEVADSVLFLCQDSSGMINGADIRVDGGFTVR</sequence>
<feature type="transmembrane region" description="Helical" evidence="7">
    <location>
        <begin position="464"/>
        <end position="488"/>
    </location>
</feature>
<evidence type="ECO:0000256" key="2">
    <source>
        <dbReference type="ARBA" id="ARBA00022448"/>
    </source>
</evidence>
<name>A0A0A2JE71_PENEN</name>
<evidence type="ECO:0000313" key="10">
    <source>
        <dbReference type="Proteomes" id="UP000030143"/>
    </source>
</evidence>
<dbReference type="Proteomes" id="UP000030143">
    <property type="component" value="Unassembled WGS sequence"/>
</dbReference>
<dbReference type="PROSITE" id="PS00061">
    <property type="entry name" value="ADH_SHORT"/>
    <property type="match status" value="1"/>
</dbReference>
<accession>A0A0A2JE71</accession>
<keyword evidence="3 7" id="KW-0812">Transmembrane</keyword>
<reference evidence="9 10" key="1">
    <citation type="journal article" date="2015" name="Mol. Plant Microbe Interact.">
        <title>Genome, transcriptome, and functional analyses of Penicillium expansum provide new insights into secondary metabolism and pathogenicity.</title>
        <authorList>
            <person name="Ballester A.R."/>
            <person name="Marcet-Houben M."/>
            <person name="Levin E."/>
            <person name="Sela N."/>
            <person name="Selma-Lazaro C."/>
            <person name="Carmona L."/>
            <person name="Wisniewski M."/>
            <person name="Droby S."/>
            <person name="Gonzalez-Candelas L."/>
            <person name="Gabaldon T."/>
        </authorList>
    </citation>
    <scope>NUCLEOTIDE SEQUENCE [LARGE SCALE GENOMIC DNA]</scope>
    <source>
        <strain evidence="9 10">MD-8</strain>
    </source>
</reference>
<dbReference type="PRINTS" id="PR00081">
    <property type="entry name" value="GDHRDH"/>
</dbReference>
<dbReference type="PANTHER" id="PTHR43791">
    <property type="entry name" value="PERMEASE-RELATED"/>
    <property type="match status" value="1"/>
</dbReference>
<feature type="transmembrane region" description="Helical" evidence="7">
    <location>
        <begin position="208"/>
        <end position="230"/>
    </location>
</feature>
<gene>
    <name evidence="9" type="ORF">PEX2_057290</name>
</gene>
<feature type="transmembrane region" description="Helical" evidence="7">
    <location>
        <begin position="242"/>
        <end position="262"/>
    </location>
</feature>
<dbReference type="InterPro" id="IPR020846">
    <property type="entry name" value="MFS_dom"/>
</dbReference>
<dbReference type="InterPro" id="IPR036291">
    <property type="entry name" value="NAD(P)-bd_dom_sf"/>
</dbReference>
<proteinExistence type="predicted"/>
<dbReference type="VEuPathDB" id="FungiDB:PEXP_035340"/>
<evidence type="ECO:0000259" key="8">
    <source>
        <dbReference type="PROSITE" id="PS50850"/>
    </source>
</evidence>
<dbReference type="Pfam" id="PF07690">
    <property type="entry name" value="MFS_1"/>
    <property type="match status" value="1"/>
</dbReference>
<feature type="transmembrane region" description="Helical" evidence="7">
    <location>
        <begin position="149"/>
        <end position="167"/>
    </location>
</feature>
<evidence type="ECO:0000256" key="5">
    <source>
        <dbReference type="ARBA" id="ARBA00022989"/>
    </source>
</evidence>
<dbReference type="InterPro" id="IPR036259">
    <property type="entry name" value="MFS_trans_sf"/>
</dbReference>
<evidence type="ECO:0000256" key="6">
    <source>
        <dbReference type="ARBA" id="ARBA00023136"/>
    </source>
</evidence>
<protein>
    <submittedName>
        <fullName evidence="9">Glucose/ribitol dehydrogenase</fullName>
    </submittedName>
</protein>
<keyword evidence="10" id="KW-1185">Reference proteome</keyword>
<keyword evidence="2" id="KW-0813">Transport</keyword>
<comment type="subcellular location">
    <subcellularLocation>
        <location evidence="1">Membrane</location>
        <topology evidence="1">Multi-pass membrane protein</topology>
    </subcellularLocation>
</comment>
<keyword evidence="4" id="KW-0521">NADP</keyword>
<dbReference type="GeneID" id="27678422"/>
<dbReference type="SUPFAM" id="SSF51735">
    <property type="entry name" value="NAD(P)-binding Rossmann-fold domains"/>
    <property type="match status" value="1"/>
</dbReference>
<dbReference type="PRINTS" id="PR00080">
    <property type="entry name" value="SDRFAMILY"/>
</dbReference>
<feature type="domain" description="Major facilitator superfamily (MFS) profile" evidence="8">
    <location>
        <begin position="76"/>
        <end position="493"/>
    </location>
</feature>
<dbReference type="InterPro" id="IPR020904">
    <property type="entry name" value="Sc_DH/Rdtase_CS"/>
</dbReference>
<evidence type="ECO:0000313" key="9">
    <source>
        <dbReference type="EMBL" id="KGO53086.1"/>
    </source>
</evidence>
<dbReference type="Gene3D" id="3.40.50.720">
    <property type="entry name" value="NAD(P)-binding Rossmann-like Domain"/>
    <property type="match status" value="1"/>
</dbReference>
<evidence type="ECO:0000256" key="4">
    <source>
        <dbReference type="ARBA" id="ARBA00022857"/>
    </source>
</evidence>
<dbReference type="GO" id="GO:0022857">
    <property type="term" value="F:transmembrane transporter activity"/>
    <property type="evidence" value="ECO:0007669"/>
    <property type="project" value="InterPro"/>
</dbReference>
<feature type="transmembrane region" description="Helical" evidence="7">
    <location>
        <begin position="173"/>
        <end position="196"/>
    </location>
</feature>
<dbReference type="InterPro" id="IPR002347">
    <property type="entry name" value="SDR_fam"/>
</dbReference>
<comment type="caution">
    <text evidence="9">The sequence shown here is derived from an EMBL/GenBank/DDBJ whole genome shotgun (WGS) entry which is preliminary data.</text>
</comment>
<dbReference type="GO" id="GO:0016020">
    <property type="term" value="C:membrane"/>
    <property type="evidence" value="ECO:0007669"/>
    <property type="project" value="UniProtKB-SubCell"/>
</dbReference>
<dbReference type="Pfam" id="PF13561">
    <property type="entry name" value="adh_short_C2"/>
    <property type="match status" value="1"/>
</dbReference>
<dbReference type="EMBL" id="JQFZ01000252">
    <property type="protein sequence ID" value="KGO53086.1"/>
    <property type="molecule type" value="Genomic_DNA"/>
</dbReference>
<feature type="transmembrane region" description="Helical" evidence="7">
    <location>
        <begin position="377"/>
        <end position="396"/>
    </location>
</feature>
<dbReference type="HOGENOM" id="CLU_352695_0_0_1"/>